<evidence type="ECO:0000313" key="3">
    <source>
        <dbReference type="Proteomes" id="UP001219525"/>
    </source>
</evidence>
<evidence type="ECO:0000313" key="2">
    <source>
        <dbReference type="EMBL" id="KAJ7202098.1"/>
    </source>
</evidence>
<dbReference type="AlphaFoldDB" id="A0AAD6V4L4"/>
<proteinExistence type="predicted"/>
<gene>
    <name evidence="2" type="ORF">GGX14DRAFT_399671</name>
</gene>
<feature type="compositionally biased region" description="Basic residues" evidence="1">
    <location>
        <begin position="43"/>
        <end position="57"/>
    </location>
</feature>
<organism evidence="2 3">
    <name type="scientific">Mycena pura</name>
    <dbReference type="NCBI Taxonomy" id="153505"/>
    <lineage>
        <taxon>Eukaryota</taxon>
        <taxon>Fungi</taxon>
        <taxon>Dikarya</taxon>
        <taxon>Basidiomycota</taxon>
        <taxon>Agaricomycotina</taxon>
        <taxon>Agaricomycetes</taxon>
        <taxon>Agaricomycetidae</taxon>
        <taxon>Agaricales</taxon>
        <taxon>Marasmiineae</taxon>
        <taxon>Mycenaceae</taxon>
        <taxon>Mycena</taxon>
    </lineage>
</organism>
<dbReference type="EMBL" id="JARJCW010000056">
    <property type="protein sequence ID" value="KAJ7202098.1"/>
    <property type="molecule type" value="Genomic_DNA"/>
</dbReference>
<dbReference type="Proteomes" id="UP001219525">
    <property type="component" value="Unassembled WGS sequence"/>
</dbReference>
<reference evidence="2" key="1">
    <citation type="submission" date="2023-03" db="EMBL/GenBank/DDBJ databases">
        <title>Massive genome expansion in bonnet fungi (Mycena s.s.) driven by repeated elements and novel gene families across ecological guilds.</title>
        <authorList>
            <consortium name="Lawrence Berkeley National Laboratory"/>
            <person name="Harder C.B."/>
            <person name="Miyauchi S."/>
            <person name="Viragh M."/>
            <person name="Kuo A."/>
            <person name="Thoen E."/>
            <person name="Andreopoulos B."/>
            <person name="Lu D."/>
            <person name="Skrede I."/>
            <person name="Drula E."/>
            <person name="Henrissat B."/>
            <person name="Morin E."/>
            <person name="Kohler A."/>
            <person name="Barry K."/>
            <person name="LaButti K."/>
            <person name="Morin E."/>
            <person name="Salamov A."/>
            <person name="Lipzen A."/>
            <person name="Mereny Z."/>
            <person name="Hegedus B."/>
            <person name="Baldrian P."/>
            <person name="Stursova M."/>
            <person name="Weitz H."/>
            <person name="Taylor A."/>
            <person name="Grigoriev I.V."/>
            <person name="Nagy L.G."/>
            <person name="Martin F."/>
            <person name="Kauserud H."/>
        </authorList>
    </citation>
    <scope>NUCLEOTIDE SEQUENCE</scope>
    <source>
        <strain evidence="2">9144</strain>
    </source>
</reference>
<protein>
    <submittedName>
        <fullName evidence="2">Uncharacterized protein</fullName>
    </submittedName>
</protein>
<feature type="region of interest" description="Disordered" evidence="1">
    <location>
        <begin position="35"/>
        <end position="57"/>
    </location>
</feature>
<evidence type="ECO:0000256" key="1">
    <source>
        <dbReference type="SAM" id="MobiDB-lite"/>
    </source>
</evidence>
<name>A0AAD6V4L4_9AGAR</name>
<accession>A0AAD6V4L4</accession>
<comment type="caution">
    <text evidence="2">The sequence shown here is derived from an EMBL/GenBank/DDBJ whole genome shotgun (WGS) entry which is preliminary data.</text>
</comment>
<keyword evidence="3" id="KW-1185">Reference proteome</keyword>
<sequence>MVIWVRQRVASQIFEWQLILESILKRHCSFNGDSDIEEVVQKPPKKKPGPKPKRKAVSKAKSARAVVLMVPKAHPRATSASIETTMSFEDALELIHETIGCVSVVQKPTLAYNQLPFKNLRRDALTNPNYHRSANTFCRTTNIIGFGSRTTFLMHHNCCSQNSRPIGHDLRPVDENLAREHEILIWFYH</sequence>